<dbReference type="InterPro" id="IPR023753">
    <property type="entry name" value="FAD/NAD-binding_dom"/>
</dbReference>
<gene>
    <name evidence="4" type="ORF">HL41_00620</name>
</gene>
<evidence type="ECO:0000259" key="3">
    <source>
        <dbReference type="Pfam" id="PF07992"/>
    </source>
</evidence>
<dbReference type="PRINTS" id="PR00469">
    <property type="entry name" value="PNDRDTASEII"/>
</dbReference>
<dbReference type="InterPro" id="IPR050097">
    <property type="entry name" value="Ferredoxin-NADP_redctase_2"/>
</dbReference>
<name>A0A075WQ36_9BACT</name>
<feature type="domain" description="FAD/NAD(P)-binding" evidence="3">
    <location>
        <begin position="7"/>
        <end position="285"/>
    </location>
</feature>
<dbReference type="eggNOG" id="COG0492">
    <property type="taxonomic scope" value="Bacteria"/>
</dbReference>
<dbReference type="AlphaFoldDB" id="A0A075WQ36"/>
<dbReference type="HOGENOM" id="CLU_031864_5_3_0"/>
<evidence type="ECO:0000256" key="1">
    <source>
        <dbReference type="ARBA" id="ARBA00022630"/>
    </source>
</evidence>
<proteinExistence type="predicted"/>
<dbReference type="Gene3D" id="3.50.50.60">
    <property type="entry name" value="FAD/NAD(P)-binding domain"/>
    <property type="match status" value="2"/>
</dbReference>
<evidence type="ECO:0000313" key="5">
    <source>
        <dbReference type="Proteomes" id="UP000028481"/>
    </source>
</evidence>
<sequence>MTFNYDYEIAIIGIGPAGIQAGLHAGRRKHKVVLLGKLEESALWSAHIENYFGFSEKVDGKVLLEEGLKAVKKFGGELILEDVISIEPLELGFKLITEKEREITALSLILAMGVKRKKRVFQQEEKFVGKGVSYCADCDAWFYRGKKVLVIGDGSAAIHGAKTLKKFADKVYFYGLKPISEESLSELRVVNIEVLEKKPVEIMGDNEVKGVMFDDGTQLELDGIFIEIGAKGPIELLAPIGIELDPETFSYVKVDRKMQTNVQGVFACGDLTGPPLQLAKAVGEGCVAGLSASDYVKQVLKNLKEV</sequence>
<dbReference type="InterPro" id="IPR036188">
    <property type="entry name" value="FAD/NAD-bd_sf"/>
</dbReference>
<keyword evidence="1" id="KW-0285">Flavoprotein</keyword>
<dbReference type="EMBL" id="CP008796">
    <property type="protein sequence ID" value="AIH03454.1"/>
    <property type="molecule type" value="Genomic_DNA"/>
</dbReference>
<dbReference type="GO" id="GO:0016491">
    <property type="term" value="F:oxidoreductase activity"/>
    <property type="evidence" value="ECO:0007669"/>
    <property type="project" value="UniProtKB-KW"/>
</dbReference>
<protein>
    <submittedName>
        <fullName evidence="4">Thioredoxin reductase</fullName>
    </submittedName>
</protein>
<accession>A0A075WQ36</accession>
<dbReference type="KEGG" id="tcm:HL41_00620"/>
<reference evidence="4 5" key="1">
    <citation type="journal article" date="2015" name="Genome Announc.">
        <title>Genome Sequence of a Sulfate-Reducing Thermophilic Bacterium, Thermodesulfobacterium commune DSM 2178T (Phylum Thermodesulfobacteria).</title>
        <authorList>
            <person name="Bhatnagar S."/>
            <person name="Badger J.H."/>
            <person name="Madupu R."/>
            <person name="Khouri H.M."/>
            <person name="O'Connor E.M."/>
            <person name="Robb F.T."/>
            <person name="Ward N.L."/>
            <person name="Eisen J.A."/>
        </authorList>
    </citation>
    <scope>NUCLEOTIDE SEQUENCE [LARGE SCALE GENOMIC DNA]</scope>
    <source>
        <strain evidence="4 5">DSM 2178</strain>
    </source>
</reference>
<dbReference type="PaxDb" id="289377-HL41_00620"/>
<keyword evidence="5" id="KW-1185">Reference proteome</keyword>
<keyword evidence="2" id="KW-0560">Oxidoreductase</keyword>
<dbReference type="STRING" id="289377.HL41_00620"/>
<dbReference type="PRINTS" id="PR00368">
    <property type="entry name" value="FADPNR"/>
</dbReference>
<dbReference type="Pfam" id="PF07992">
    <property type="entry name" value="Pyr_redox_2"/>
    <property type="match status" value="1"/>
</dbReference>
<organism evidence="4 5">
    <name type="scientific">Thermodesulfobacterium commune DSM 2178</name>
    <dbReference type="NCBI Taxonomy" id="289377"/>
    <lineage>
        <taxon>Bacteria</taxon>
        <taxon>Pseudomonadati</taxon>
        <taxon>Thermodesulfobacteriota</taxon>
        <taxon>Thermodesulfobacteria</taxon>
        <taxon>Thermodesulfobacteriales</taxon>
        <taxon>Thermodesulfobacteriaceae</taxon>
        <taxon>Thermodesulfobacterium</taxon>
    </lineage>
</organism>
<evidence type="ECO:0000256" key="2">
    <source>
        <dbReference type="ARBA" id="ARBA00023002"/>
    </source>
</evidence>
<dbReference type="Proteomes" id="UP000028481">
    <property type="component" value="Chromosome"/>
</dbReference>
<dbReference type="PANTHER" id="PTHR48105">
    <property type="entry name" value="THIOREDOXIN REDUCTASE 1-RELATED-RELATED"/>
    <property type="match status" value="1"/>
</dbReference>
<evidence type="ECO:0000313" key="4">
    <source>
        <dbReference type="EMBL" id="AIH03454.1"/>
    </source>
</evidence>
<dbReference type="OrthoDB" id="9806179at2"/>
<dbReference type="SUPFAM" id="SSF51905">
    <property type="entry name" value="FAD/NAD(P)-binding domain"/>
    <property type="match status" value="1"/>
</dbReference>
<dbReference type="RefSeq" id="WP_038063183.1">
    <property type="nucleotide sequence ID" value="NZ_CP008796.1"/>
</dbReference>